<dbReference type="InterPro" id="IPR036513">
    <property type="entry name" value="STAS_dom_sf"/>
</dbReference>
<comment type="caution">
    <text evidence="3">The sequence shown here is derived from an EMBL/GenBank/DDBJ whole genome shotgun (WGS) entry which is preliminary data.</text>
</comment>
<dbReference type="EMBL" id="LNQE01001733">
    <property type="protein sequence ID" value="KUG11632.1"/>
    <property type="molecule type" value="Genomic_DNA"/>
</dbReference>
<comment type="similarity">
    <text evidence="1">Belongs to the anti-sigma-factor antagonist family.</text>
</comment>
<dbReference type="PANTHER" id="PTHR33495:SF2">
    <property type="entry name" value="ANTI-SIGMA FACTOR ANTAGONIST TM_1081-RELATED"/>
    <property type="match status" value="1"/>
</dbReference>
<gene>
    <name evidence="3" type="ORF">ASZ90_016479</name>
</gene>
<dbReference type="SUPFAM" id="SSF52091">
    <property type="entry name" value="SpoIIaa-like"/>
    <property type="match status" value="1"/>
</dbReference>
<dbReference type="NCBIfam" id="TIGR00377">
    <property type="entry name" value="ant_ant_sig"/>
    <property type="match status" value="1"/>
</dbReference>
<evidence type="ECO:0000256" key="1">
    <source>
        <dbReference type="ARBA" id="ARBA00009013"/>
    </source>
</evidence>
<evidence type="ECO:0000259" key="2">
    <source>
        <dbReference type="PROSITE" id="PS50801"/>
    </source>
</evidence>
<sequence>MGSVMEKSLVITQTLKGEIPVLSIAGRLDAANAPEAEQALASLMEEGRRRIVIDAGSLAYISSAGLRVLIAAKKRLSPQGGDIRLAGLQPPVRNVFAIAGFDRIFAIYDDAAAAVQSFS</sequence>
<protein>
    <submittedName>
        <fullName evidence="3">Anti-sigma f factor antagonist (Spoiiaa-2)</fullName>
    </submittedName>
</protein>
<dbReference type="Gene3D" id="3.30.750.24">
    <property type="entry name" value="STAS domain"/>
    <property type="match status" value="1"/>
</dbReference>
<dbReference type="InterPro" id="IPR003658">
    <property type="entry name" value="Anti-sigma_ant"/>
</dbReference>
<dbReference type="Pfam" id="PF01740">
    <property type="entry name" value="STAS"/>
    <property type="match status" value="1"/>
</dbReference>
<accession>A0A0W8ESF6</accession>
<dbReference type="AlphaFoldDB" id="A0A0W8ESF6"/>
<dbReference type="GO" id="GO:0043856">
    <property type="term" value="F:anti-sigma factor antagonist activity"/>
    <property type="evidence" value="ECO:0007669"/>
    <property type="project" value="InterPro"/>
</dbReference>
<dbReference type="PANTHER" id="PTHR33495">
    <property type="entry name" value="ANTI-SIGMA FACTOR ANTAGONIST TM_1081-RELATED-RELATED"/>
    <property type="match status" value="1"/>
</dbReference>
<proteinExistence type="inferred from homology"/>
<evidence type="ECO:0000313" key="3">
    <source>
        <dbReference type="EMBL" id="KUG11632.1"/>
    </source>
</evidence>
<feature type="domain" description="STAS" evidence="2">
    <location>
        <begin position="21"/>
        <end position="118"/>
    </location>
</feature>
<reference evidence="3" key="1">
    <citation type="journal article" date="2015" name="Proc. Natl. Acad. Sci. U.S.A.">
        <title>Networks of energetic and metabolic interactions define dynamics in microbial communities.</title>
        <authorList>
            <person name="Embree M."/>
            <person name="Liu J.K."/>
            <person name="Al-Bassam M.M."/>
            <person name="Zengler K."/>
        </authorList>
    </citation>
    <scope>NUCLEOTIDE SEQUENCE</scope>
</reference>
<dbReference type="InterPro" id="IPR002645">
    <property type="entry name" value="STAS_dom"/>
</dbReference>
<dbReference type="PROSITE" id="PS50801">
    <property type="entry name" value="STAS"/>
    <property type="match status" value="1"/>
</dbReference>
<dbReference type="CDD" id="cd07043">
    <property type="entry name" value="STAS_anti-anti-sigma_factors"/>
    <property type="match status" value="1"/>
</dbReference>
<organism evidence="3">
    <name type="scientific">hydrocarbon metagenome</name>
    <dbReference type="NCBI Taxonomy" id="938273"/>
    <lineage>
        <taxon>unclassified sequences</taxon>
        <taxon>metagenomes</taxon>
        <taxon>ecological metagenomes</taxon>
    </lineage>
</organism>
<name>A0A0W8ESF6_9ZZZZ</name>